<sequence length="147" mass="16440">MSTEDTALARVCAQEKWAYLSPLKELRAVHVEARKLSNRLRKPGGETRKDGSLVKNQGRFGPICLDVREQLLKQVLDVQARVNIAAISQGRPQISIINSMEELFIRKCIGEEVWPKGWTGDEPRGDAWIDEPLANGHVQPLITGLES</sequence>
<organism evidence="1 2">
    <name type="scientific">Adonisia turfae CCMR0081</name>
    <dbReference type="NCBI Taxonomy" id="2292702"/>
    <lineage>
        <taxon>Bacteria</taxon>
        <taxon>Bacillati</taxon>
        <taxon>Cyanobacteriota</taxon>
        <taxon>Adonisia</taxon>
        <taxon>Adonisia turfae</taxon>
    </lineage>
</organism>
<dbReference type="AlphaFoldDB" id="A0A6M0RMP1"/>
<protein>
    <submittedName>
        <fullName evidence="1">Uncharacterized protein</fullName>
    </submittedName>
</protein>
<reference evidence="1 2" key="1">
    <citation type="journal article" date="2020" name="Microb. Ecol.">
        <title>Ecogenomics of the Marine Benthic Filamentous Cyanobacterium Adonisia.</title>
        <authorList>
            <person name="Walter J.M."/>
            <person name="Coutinho F.H."/>
            <person name="Leomil L."/>
            <person name="Hargreaves P.I."/>
            <person name="Campeao M.E."/>
            <person name="Vieira V.V."/>
            <person name="Silva B.S."/>
            <person name="Fistarol G.O."/>
            <person name="Salomon P.S."/>
            <person name="Sawabe T."/>
            <person name="Mino S."/>
            <person name="Hosokawa M."/>
            <person name="Miyashita H."/>
            <person name="Maruyama F."/>
            <person name="van Verk M.C."/>
            <person name="Dutilh B.E."/>
            <person name="Thompson C.C."/>
            <person name="Thompson F.L."/>
        </authorList>
    </citation>
    <scope>NUCLEOTIDE SEQUENCE [LARGE SCALE GENOMIC DNA]</scope>
    <source>
        <strain evidence="1 2">CCMR0081</strain>
    </source>
</reference>
<dbReference type="EMBL" id="QXHD01000004">
    <property type="protein sequence ID" value="NEZ57535.1"/>
    <property type="molecule type" value="Genomic_DNA"/>
</dbReference>
<evidence type="ECO:0000313" key="1">
    <source>
        <dbReference type="EMBL" id="NEZ57535.1"/>
    </source>
</evidence>
<name>A0A6M0RMP1_9CYAN</name>
<comment type="caution">
    <text evidence="1">The sequence shown here is derived from an EMBL/GenBank/DDBJ whole genome shotgun (WGS) entry which is preliminary data.</text>
</comment>
<evidence type="ECO:0000313" key="2">
    <source>
        <dbReference type="Proteomes" id="UP000481033"/>
    </source>
</evidence>
<accession>A0A6M0RMP1</accession>
<keyword evidence="2" id="KW-1185">Reference proteome</keyword>
<dbReference type="Proteomes" id="UP000481033">
    <property type="component" value="Unassembled WGS sequence"/>
</dbReference>
<proteinExistence type="predicted"/>
<gene>
    <name evidence="1" type="ORF">DXZ20_18050</name>
</gene>